<reference evidence="2 3" key="1">
    <citation type="submission" date="2020-08" db="EMBL/GenBank/DDBJ databases">
        <title>Cohnella phylogeny.</title>
        <authorList>
            <person name="Dunlap C."/>
        </authorList>
    </citation>
    <scope>NUCLEOTIDE SEQUENCE [LARGE SCALE GENOMIC DNA]</scope>
    <source>
        <strain evidence="2 3">DSM 25241</strain>
    </source>
</reference>
<dbReference type="Pfam" id="PF03551">
    <property type="entry name" value="PadR"/>
    <property type="match status" value="1"/>
</dbReference>
<dbReference type="SUPFAM" id="SSF46785">
    <property type="entry name" value="Winged helix' DNA-binding domain"/>
    <property type="match status" value="1"/>
</dbReference>
<evidence type="ECO:0000313" key="2">
    <source>
        <dbReference type="EMBL" id="MBB6633808.1"/>
    </source>
</evidence>
<name>A0A841SUC0_9BACL</name>
<dbReference type="InterPro" id="IPR052509">
    <property type="entry name" value="Metal_resp_DNA-bind_regulator"/>
</dbReference>
<dbReference type="PANTHER" id="PTHR33169:SF13">
    <property type="entry name" value="PADR-FAMILY TRANSCRIPTIONAL REGULATOR"/>
    <property type="match status" value="1"/>
</dbReference>
<gene>
    <name evidence="2" type="ORF">H7B67_06775</name>
</gene>
<dbReference type="PANTHER" id="PTHR33169">
    <property type="entry name" value="PADR-FAMILY TRANSCRIPTIONAL REGULATOR"/>
    <property type="match status" value="1"/>
</dbReference>
<dbReference type="EMBL" id="JACJVQ010000005">
    <property type="protein sequence ID" value="MBB6633808.1"/>
    <property type="molecule type" value="Genomic_DNA"/>
</dbReference>
<keyword evidence="3" id="KW-1185">Reference proteome</keyword>
<protein>
    <submittedName>
        <fullName evidence="2">PadR family transcriptional regulator</fullName>
    </submittedName>
</protein>
<dbReference type="InterPro" id="IPR005149">
    <property type="entry name" value="Tscrpt_reg_PadR_N"/>
</dbReference>
<evidence type="ECO:0000259" key="1">
    <source>
        <dbReference type="Pfam" id="PF03551"/>
    </source>
</evidence>
<dbReference type="InterPro" id="IPR036390">
    <property type="entry name" value="WH_DNA-bd_sf"/>
</dbReference>
<feature type="domain" description="Transcription regulator PadR N-terminal" evidence="1">
    <location>
        <begin position="31"/>
        <end position="104"/>
    </location>
</feature>
<dbReference type="Proteomes" id="UP000535838">
    <property type="component" value="Unassembled WGS sequence"/>
</dbReference>
<dbReference type="Gene3D" id="1.10.10.10">
    <property type="entry name" value="Winged helix-like DNA-binding domain superfamily/Winged helix DNA-binding domain"/>
    <property type="match status" value="1"/>
</dbReference>
<accession>A0A841SUC0</accession>
<dbReference type="AlphaFoldDB" id="A0A841SUC0"/>
<organism evidence="2 3">
    <name type="scientific">Cohnella thailandensis</name>
    <dbReference type="NCBI Taxonomy" id="557557"/>
    <lineage>
        <taxon>Bacteria</taxon>
        <taxon>Bacillati</taxon>
        <taxon>Bacillota</taxon>
        <taxon>Bacilli</taxon>
        <taxon>Bacillales</taxon>
        <taxon>Paenibacillaceae</taxon>
        <taxon>Cohnella</taxon>
    </lineage>
</organism>
<dbReference type="InterPro" id="IPR036388">
    <property type="entry name" value="WH-like_DNA-bd_sf"/>
</dbReference>
<comment type="caution">
    <text evidence="2">The sequence shown here is derived from an EMBL/GenBank/DDBJ whole genome shotgun (WGS) entry which is preliminary data.</text>
</comment>
<evidence type="ECO:0000313" key="3">
    <source>
        <dbReference type="Proteomes" id="UP000535838"/>
    </source>
</evidence>
<sequence>MNGDINRQEKGGTRLEKWKDMLPLTEAFYYILVSLYVEPSHGYGIMQEAERMSGGRVKIGAGTLYTALNTLLNKGVIDNYPVPEGMDSRRKMYAITDEGRAVVKAEIARLEELLESGKHALSIGEERGT</sequence>
<proteinExistence type="predicted"/>